<sequence length="659" mass="69819">MRGLFIKFFAVVTALFALAAMGPLGGSALAQSRVVILDMTNSMWAPIEGGRKYQVAREAVAGAAQNLAAQSRFGLYVIGNQPDAGCEAVTEAVPFAPLDRGALDAALDEAIPDRGRMPLFPALERAVKAIQSAGGRGRILVVGDGAGTCIPDTCAAARDLSERTGGVRIDAVSLNADAETRRGLQCITDGTGGAYKDTENRDEVITFVRTALTGSETPDAPRPRPRAAQQKNAPPLPAINPFRPGQSPVVTLRAVLAEGKEPITRGLAWRVLEPTGGDASEVWRGADAQPEVNLPPGTYRVEVDYGTVSASREIAVKPRRAQDITIDLNAGVLNLSGAARAGGEPVGDVFYYVHQLEQGSGPGKLVARSSQPQPSFYLPAGAYRVVARHGLAEAADTVELEAGAILGRNLALNAGTLRVEARVADGEATPRGTLFSVHARNSDGWREVTRSAQREPVFTLPEGEYRVEARLDAASASTTAEISAGEQRIASLSLPAGRLQIETRLEGQSGPLDAGVVYRMFRLDGGEAELVQTSAQAQYEGFLPAGRYRVVSAYGLANAVQTQEVSIEPGKTRSLSFTHNAGRAQLGLVKVKGGLTLGRVNWSIRDSNGEEIYTSTETVPEPYLRAGQYVAIAERQGQTVRQAFTVSANQTTVVEIVAE</sequence>
<keyword evidence="5" id="KW-1185">Reference proteome</keyword>
<name>A0A397Q6G3_9HYPH</name>
<evidence type="ECO:0000313" key="4">
    <source>
        <dbReference type="EMBL" id="RIA55127.1"/>
    </source>
</evidence>
<feature type="signal peptide" evidence="2">
    <location>
        <begin position="1"/>
        <end position="19"/>
    </location>
</feature>
<organism evidence="4 5">
    <name type="scientific">Dichotomicrobium thermohalophilum</name>
    <dbReference type="NCBI Taxonomy" id="933063"/>
    <lineage>
        <taxon>Bacteria</taxon>
        <taxon>Pseudomonadati</taxon>
        <taxon>Pseudomonadota</taxon>
        <taxon>Alphaproteobacteria</taxon>
        <taxon>Hyphomicrobiales</taxon>
        <taxon>Hyphomicrobiaceae</taxon>
        <taxon>Dichotomicrobium</taxon>
    </lineage>
</organism>
<dbReference type="RefSeq" id="WP_119060075.1">
    <property type="nucleotide sequence ID" value="NZ_QXDF01000001.1"/>
</dbReference>
<dbReference type="Proteomes" id="UP000266273">
    <property type="component" value="Unassembled WGS sequence"/>
</dbReference>
<dbReference type="OrthoDB" id="9783818at2"/>
<dbReference type="InterPro" id="IPR036465">
    <property type="entry name" value="vWFA_dom_sf"/>
</dbReference>
<comment type="caution">
    <text evidence="4">The sequence shown here is derived from an EMBL/GenBank/DDBJ whole genome shotgun (WGS) entry which is preliminary data.</text>
</comment>
<dbReference type="AlphaFoldDB" id="A0A397Q6G3"/>
<dbReference type="Gene3D" id="3.40.50.410">
    <property type="entry name" value="von Willebrand factor, type A domain"/>
    <property type="match status" value="1"/>
</dbReference>
<dbReference type="SMART" id="SM00327">
    <property type="entry name" value="VWA"/>
    <property type="match status" value="1"/>
</dbReference>
<feature type="region of interest" description="Disordered" evidence="1">
    <location>
        <begin position="212"/>
        <end position="244"/>
    </location>
</feature>
<gene>
    <name evidence="4" type="ORF">BXY53_0180</name>
</gene>
<keyword evidence="2" id="KW-0732">Signal</keyword>
<feature type="chain" id="PRO_5017247051" description="VWFA domain-containing protein" evidence="2">
    <location>
        <begin position="20"/>
        <end position="659"/>
    </location>
</feature>
<dbReference type="SUPFAM" id="SSF53300">
    <property type="entry name" value="vWA-like"/>
    <property type="match status" value="1"/>
</dbReference>
<dbReference type="EMBL" id="QXDF01000001">
    <property type="protein sequence ID" value="RIA55127.1"/>
    <property type="molecule type" value="Genomic_DNA"/>
</dbReference>
<evidence type="ECO:0000313" key="5">
    <source>
        <dbReference type="Proteomes" id="UP000266273"/>
    </source>
</evidence>
<evidence type="ECO:0000259" key="3">
    <source>
        <dbReference type="SMART" id="SM00327"/>
    </source>
</evidence>
<feature type="domain" description="VWFA" evidence="3">
    <location>
        <begin position="31"/>
        <end position="209"/>
    </location>
</feature>
<evidence type="ECO:0000256" key="1">
    <source>
        <dbReference type="SAM" id="MobiDB-lite"/>
    </source>
</evidence>
<evidence type="ECO:0000256" key="2">
    <source>
        <dbReference type="SAM" id="SignalP"/>
    </source>
</evidence>
<proteinExistence type="predicted"/>
<accession>A0A397Q6G3</accession>
<dbReference type="InterPro" id="IPR002035">
    <property type="entry name" value="VWF_A"/>
</dbReference>
<protein>
    <recommendedName>
        <fullName evidence="3">VWFA domain-containing protein</fullName>
    </recommendedName>
</protein>
<reference evidence="4 5" key="1">
    <citation type="submission" date="2018-08" db="EMBL/GenBank/DDBJ databases">
        <title>Genomic Encyclopedia of Archaeal and Bacterial Type Strains, Phase II (KMG-II): from individual species to whole genera.</title>
        <authorList>
            <person name="Goeker M."/>
        </authorList>
    </citation>
    <scope>NUCLEOTIDE SEQUENCE [LARGE SCALE GENOMIC DNA]</scope>
    <source>
        <strain evidence="4 5">DSM 5002</strain>
    </source>
</reference>